<name>A0A5P1F0P7_ASPOF</name>
<organism evidence="1 2">
    <name type="scientific">Asparagus officinalis</name>
    <name type="common">Garden asparagus</name>
    <dbReference type="NCBI Taxonomy" id="4686"/>
    <lineage>
        <taxon>Eukaryota</taxon>
        <taxon>Viridiplantae</taxon>
        <taxon>Streptophyta</taxon>
        <taxon>Embryophyta</taxon>
        <taxon>Tracheophyta</taxon>
        <taxon>Spermatophyta</taxon>
        <taxon>Magnoliopsida</taxon>
        <taxon>Liliopsida</taxon>
        <taxon>Asparagales</taxon>
        <taxon>Asparagaceae</taxon>
        <taxon>Asparagoideae</taxon>
        <taxon>Asparagus</taxon>
    </lineage>
</organism>
<proteinExistence type="predicted"/>
<keyword evidence="2" id="KW-1185">Reference proteome</keyword>
<dbReference type="Gramene" id="ONK70369">
    <property type="protein sequence ID" value="ONK70369"/>
    <property type="gene ID" value="A4U43_C05F33010"/>
</dbReference>
<evidence type="ECO:0000313" key="2">
    <source>
        <dbReference type="Proteomes" id="UP000243459"/>
    </source>
</evidence>
<dbReference type="Proteomes" id="UP000243459">
    <property type="component" value="Chromosome 5"/>
</dbReference>
<protein>
    <submittedName>
        <fullName evidence="1">Uncharacterized protein</fullName>
    </submittedName>
</protein>
<dbReference type="AlphaFoldDB" id="A0A5P1F0P7"/>
<accession>A0A5P1F0P7</accession>
<dbReference type="EMBL" id="CM007385">
    <property type="protein sequence ID" value="ONK70369.1"/>
    <property type="molecule type" value="Genomic_DNA"/>
</dbReference>
<sequence>MAGSMEMTAGMEPTEKARSWVDLWVRASRARVRCGWPRVREMREPSTGRPLGPRSWVCPIWVRLFSASTSAAPPAPPSVPTSCSYSCKPAPGTWTVKRGYSQNVAQILITQQHHLTLQAQQPAKMNAQGKEIALKCIYKSADARPTMSQVAEMIHSLKEEDDRSVVSEIDSRDA</sequence>
<reference evidence="2" key="1">
    <citation type="journal article" date="2017" name="Nat. Commun.">
        <title>The asparagus genome sheds light on the origin and evolution of a young Y chromosome.</title>
        <authorList>
            <person name="Harkess A."/>
            <person name="Zhou J."/>
            <person name="Xu C."/>
            <person name="Bowers J.E."/>
            <person name="Van der Hulst R."/>
            <person name="Ayyampalayam S."/>
            <person name="Mercati F."/>
            <person name="Riccardi P."/>
            <person name="McKain M.R."/>
            <person name="Kakrana A."/>
            <person name="Tang H."/>
            <person name="Ray J."/>
            <person name="Groenendijk J."/>
            <person name="Arikit S."/>
            <person name="Mathioni S.M."/>
            <person name="Nakano M."/>
            <person name="Shan H."/>
            <person name="Telgmann-Rauber A."/>
            <person name="Kanno A."/>
            <person name="Yue Z."/>
            <person name="Chen H."/>
            <person name="Li W."/>
            <person name="Chen Y."/>
            <person name="Xu X."/>
            <person name="Zhang Y."/>
            <person name="Luo S."/>
            <person name="Chen H."/>
            <person name="Gao J."/>
            <person name="Mao Z."/>
            <person name="Pires J.C."/>
            <person name="Luo M."/>
            <person name="Kudrna D."/>
            <person name="Wing R.A."/>
            <person name="Meyers B.C."/>
            <person name="Yi K."/>
            <person name="Kong H."/>
            <person name="Lavrijsen P."/>
            <person name="Sunseri F."/>
            <person name="Falavigna A."/>
            <person name="Ye Y."/>
            <person name="Leebens-Mack J.H."/>
            <person name="Chen G."/>
        </authorList>
    </citation>
    <scope>NUCLEOTIDE SEQUENCE [LARGE SCALE GENOMIC DNA]</scope>
    <source>
        <strain evidence="2">cv. DH0086</strain>
    </source>
</reference>
<evidence type="ECO:0000313" key="1">
    <source>
        <dbReference type="EMBL" id="ONK70369.1"/>
    </source>
</evidence>
<gene>
    <name evidence="1" type="ORF">A4U43_C05F33010</name>
</gene>